<sequence length="177" mass="19866">MSKNSIHRIGFDRRGGYGLLARHLGKLGHRRIAIDALNADYRCSPFEKTGFTVYPCNLQHLGSDALKKKFLPLLRKQKITAVCFEDDLVAARVMAKLYQIGIRIPRELSVTGFDGMDFSSLLSVPLTTLQVPMKAMIRRVIKILEEPSTSQFRHCFKMKLIKGESTAPAESNGGTER</sequence>
<accession>A0A0F9CH88</accession>
<dbReference type="CDD" id="cd06267">
    <property type="entry name" value="PBP1_LacI_sugar_binding-like"/>
    <property type="match status" value="1"/>
</dbReference>
<dbReference type="SUPFAM" id="SSF53822">
    <property type="entry name" value="Periplasmic binding protein-like I"/>
    <property type="match status" value="1"/>
</dbReference>
<dbReference type="InterPro" id="IPR028082">
    <property type="entry name" value="Peripla_BP_I"/>
</dbReference>
<feature type="domain" description="Transcriptional regulator LacI/GalR-like sensor" evidence="4">
    <location>
        <begin position="54"/>
        <end position="146"/>
    </location>
</feature>
<evidence type="ECO:0000313" key="5">
    <source>
        <dbReference type="EMBL" id="KKL48479.1"/>
    </source>
</evidence>
<dbReference type="PANTHER" id="PTHR30146">
    <property type="entry name" value="LACI-RELATED TRANSCRIPTIONAL REPRESSOR"/>
    <property type="match status" value="1"/>
</dbReference>
<keyword evidence="1" id="KW-0805">Transcription regulation</keyword>
<reference evidence="5" key="1">
    <citation type="journal article" date="2015" name="Nature">
        <title>Complex archaea that bridge the gap between prokaryotes and eukaryotes.</title>
        <authorList>
            <person name="Spang A."/>
            <person name="Saw J.H."/>
            <person name="Jorgensen S.L."/>
            <person name="Zaremba-Niedzwiedzka K."/>
            <person name="Martijn J."/>
            <person name="Lind A.E."/>
            <person name="van Eijk R."/>
            <person name="Schleper C."/>
            <person name="Guy L."/>
            <person name="Ettema T.J."/>
        </authorList>
    </citation>
    <scope>NUCLEOTIDE SEQUENCE</scope>
</reference>
<evidence type="ECO:0000256" key="1">
    <source>
        <dbReference type="ARBA" id="ARBA00023015"/>
    </source>
</evidence>
<comment type="caution">
    <text evidence="5">The sequence shown here is derived from an EMBL/GenBank/DDBJ whole genome shotgun (WGS) entry which is preliminary data.</text>
</comment>
<dbReference type="GO" id="GO:0003700">
    <property type="term" value="F:DNA-binding transcription factor activity"/>
    <property type="evidence" value="ECO:0007669"/>
    <property type="project" value="TreeGrafter"/>
</dbReference>
<dbReference type="PANTHER" id="PTHR30146:SF153">
    <property type="entry name" value="LACTOSE OPERON REPRESSOR"/>
    <property type="match status" value="1"/>
</dbReference>
<dbReference type="InterPro" id="IPR046335">
    <property type="entry name" value="LacI/GalR-like_sensor"/>
</dbReference>
<gene>
    <name evidence="5" type="ORF">LCGC14_2325100</name>
</gene>
<keyword evidence="3" id="KW-0804">Transcription</keyword>
<name>A0A0F9CH88_9ZZZZ</name>
<organism evidence="5">
    <name type="scientific">marine sediment metagenome</name>
    <dbReference type="NCBI Taxonomy" id="412755"/>
    <lineage>
        <taxon>unclassified sequences</taxon>
        <taxon>metagenomes</taxon>
        <taxon>ecological metagenomes</taxon>
    </lineage>
</organism>
<proteinExistence type="predicted"/>
<dbReference type="GO" id="GO:0000976">
    <property type="term" value="F:transcription cis-regulatory region binding"/>
    <property type="evidence" value="ECO:0007669"/>
    <property type="project" value="TreeGrafter"/>
</dbReference>
<dbReference type="EMBL" id="LAZR01033308">
    <property type="protein sequence ID" value="KKL48479.1"/>
    <property type="molecule type" value="Genomic_DNA"/>
</dbReference>
<protein>
    <recommendedName>
        <fullName evidence="4">Transcriptional regulator LacI/GalR-like sensor domain-containing protein</fullName>
    </recommendedName>
</protein>
<keyword evidence="2" id="KW-0238">DNA-binding</keyword>
<dbReference type="Gene3D" id="3.40.50.2300">
    <property type="match status" value="2"/>
</dbReference>
<evidence type="ECO:0000259" key="4">
    <source>
        <dbReference type="Pfam" id="PF13377"/>
    </source>
</evidence>
<dbReference type="AlphaFoldDB" id="A0A0F9CH88"/>
<evidence type="ECO:0000256" key="2">
    <source>
        <dbReference type="ARBA" id="ARBA00023125"/>
    </source>
</evidence>
<dbReference type="Pfam" id="PF13377">
    <property type="entry name" value="Peripla_BP_3"/>
    <property type="match status" value="1"/>
</dbReference>
<evidence type="ECO:0000256" key="3">
    <source>
        <dbReference type="ARBA" id="ARBA00023163"/>
    </source>
</evidence>